<dbReference type="GO" id="GO:0003677">
    <property type="term" value="F:DNA binding"/>
    <property type="evidence" value="ECO:0007669"/>
    <property type="project" value="UniProtKB-KW"/>
</dbReference>
<comment type="similarity">
    <text evidence="1">Belongs to the sigma-70 factor family. ECF subfamily.</text>
</comment>
<accession>A0A1S1Z3F4</accession>
<dbReference type="GO" id="GO:0006352">
    <property type="term" value="P:DNA-templated transcription initiation"/>
    <property type="evidence" value="ECO:0007669"/>
    <property type="project" value="InterPro"/>
</dbReference>
<dbReference type="GO" id="GO:0016987">
    <property type="term" value="F:sigma factor activity"/>
    <property type="evidence" value="ECO:0007669"/>
    <property type="project" value="UniProtKB-KW"/>
</dbReference>
<dbReference type="Pfam" id="PF04545">
    <property type="entry name" value="Sigma70_r4"/>
    <property type="match status" value="1"/>
</dbReference>
<dbReference type="Gene3D" id="1.10.10.10">
    <property type="entry name" value="Winged helix-like DNA-binding domain superfamily/Winged helix DNA-binding domain"/>
    <property type="match status" value="1"/>
</dbReference>
<organism evidence="7 8">
    <name type="scientific">Flammeovirga pacifica</name>
    <dbReference type="NCBI Taxonomy" id="915059"/>
    <lineage>
        <taxon>Bacteria</taxon>
        <taxon>Pseudomonadati</taxon>
        <taxon>Bacteroidota</taxon>
        <taxon>Cytophagia</taxon>
        <taxon>Cytophagales</taxon>
        <taxon>Flammeovirgaceae</taxon>
        <taxon>Flammeovirga</taxon>
    </lineage>
</organism>
<dbReference type="SUPFAM" id="SSF88946">
    <property type="entry name" value="Sigma2 domain of RNA polymerase sigma factors"/>
    <property type="match status" value="1"/>
</dbReference>
<dbReference type="SUPFAM" id="SSF88659">
    <property type="entry name" value="Sigma3 and sigma4 domains of RNA polymerase sigma factors"/>
    <property type="match status" value="1"/>
</dbReference>
<keyword evidence="4" id="KW-0238">DNA-binding</keyword>
<keyword evidence="8" id="KW-1185">Reference proteome</keyword>
<keyword evidence="5" id="KW-0804">Transcription</keyword>
<protein>
    <recommendedName>
        <fullName evidence="6">RNA polymerase sigma-70 domain-containing protein</fullName>
    </recommendedName>
</protein>
<dbReference type="PROSITE" id="PS00716">
    <property type="entry name" value="SIGMA70_2"/>
    <property type="match status" value="1"/>
</dbReference>
<dbReference type="InterPro" id="IPR014284">
    <property type="entry name" value="RNA_pol_sigma-70_dom"/>
</dbReference>
<dbReference type="InterPro" id="IPR007630">
    <property type="entry name" value="RNA_pol_sigma70_r4"/>
</dbReference>
<dbReference type="EMBL" id="JRYR02000001">
    <property type="protein sequence ID" value="OHX67683.1"/>
    <property type="molecule type" value="Genomic_DNA"/>
</dbReference>
<dbReference type="CDD" id="cd06171">
    <property type="entry name" value="Sigma70_r4"/>
    <property type="match status" value="1"/>
</dbReference>
<evidence type="ECO:0000256" key="1">
    <source>
        <dbReference type="ARBA" id="ARBA00010641"/>
    </source>
</evidence>
<reference evidence="7 8" key="1">
    <citation type="journal article" date="2012" name="Int. J. Syst. Evol. Microbiol.">
        <title>Flammeovirga pacifica sp. nov., isolated from deep-sea sediment.</title>
        <authorList>
            <person name="Xu H."/>
            <person name="Fu Y."/>
            <person name="Yang N."/>
            <person name="Ding Z."/>
            <person name="Lai Q."/>
            <person name="Zeng R."/>
        </authorList>
    </citation>
    <scope>NUCLEOTIDE SEQUENCE [LARGE SCALE GENOMIC DNA]</scope>
    <source>
        <strain evidence="8">DSM 24597 / LMG 26175 / WPAGA1</strain>
    </source>
</reference>
<dbReference type="InterPro" id="IPR013325">
    <property type="entry name" value="RNA_pol_sigma_r2"/>
</dbReference>
<dbReference type="OrthoDB" id="9150024at2"/>
<dbReference type="Gene3D" id="1.10.1740.10">
    <property type="match status" value="1"/>
</dbReference>
<dbReference type="InterPro" id="IPR036388">
    <property type="entry name" value="WH-like_DNA-bd_sf"/>
</dbReference>
<evidence type="ECO:0000313" key="7">
    <source>
        <dbReference type="EMBL" id="OHX67683.1"/>
    </source>
</evidence>
<dbReference type="PRINTS" id="PR00046">
    <property type="entry name" value="SIGMA70FCT"/>
</dbReference>
<name>A0A1S1Z3F4_FLAPC</name>
<dbReference type="PANTHER" id="PTHR43133">
    <property type="entry name" value="RNA POLYMERASE ECF-TYPE SIGMA FACTO"/>
    <property type="match status" value="1"/>
</dbReference>
<evidence type="ECO:0000256" key="2">
    <source>
        <dbReference type="ARBA" id="ARBA00023015"/>
    </source>
</evidence>
<dbReference type="InterPro" id="IPR039425">
    <property type="entry name" value="RNA_pol_sigma-70-like"/>
</dbReference>
<evidence type="ECO:0000256" key="4">
    <source>
        <dbReference type="ARBA" id="ARBA00023125"/>
    </source>
</evidence>
<dbReference type="InterPro" id="IPR013324">
    <property type="entry name" value="RNA_pol_sigma_r3/r4-like"/>
</dbReference>
<dbReference type="RefSeq" id="WP_044228273.1">
    <property type="nucleotide sequence ID" value="NZ_JRYR02000001.1"/>
</dbReference>
<comment type="caution">
    <text evidence="7">The sequence shown here is derived from an EMBL/GenBank/DDBJ whole genome shotgun (WGS) entry which is preliminary data.</text>
</comment>
<feature type="domain" description="RNA polymerase sigma-70" evidence="6">
    <location>
        <begin position="146"/>
        <end position="172"/>
    </location>
</feature>
<dbReference type="PANTHER" id="PTHR43133:SF46">
    <property type="entry name" value="RNA POLYMERASE SIGMA-70 FACTOR ECF SUBFAMILY"/>
    <property type="match status" value="1"/>
</dbReference>
<evidence type="ECO:0000259" key="6">
    <source>
        <dbReference type="PROSITE" id="PS00716"/>
    </source>
</evidence>
<evidence type="ECO:0000256" key="3">
    <source>
        <dbReference type="ARBA" id="ARBA00023082"/>
    </source>
</evidence>
<keyword evidence="2" id="KW-0805">Transcription regulation</keyword>
<gene>
    <name evidence="7" type="ORF">NH26_15655</name>
</gene>
<evidence type="ECO:0000256" key="5">
    <source>
        <dbReference type="ARBA" id="ARBA00023163"/>
    </source>
</evidence>
<dbReference type="AlphaFoldDB" id="A0A1S1Z3F4"/>
<keyword evidence="3" id="KW-0731">Sigma factor</keyword>
<proteinExistence type="inferred from homology"/>
<dbReference type="NCBIfam" id="TIGR02937">
    <property type="entry name" value="sigma70-ECF"/>
    <property type="match status" value="1"/>
</dbReference>
<sequence>MEQKHWKALKENDDANALKYFYDQYIKLLYKYGYHFCQDAALVEDCVQDLYLRLWEKRRSLGETDNVKLYLMVSLKRSIFEKLKKNNKVTSDDQIEDTFDVSFTMEESIIHSETDKINKDKLLKTLASLSGRQKEVIYLRFYNGFTPEEVSEVMNISNQSVRNLQASALKKMRNNMGDGLNLLLIGFLIENFQ</sequence>
<dbReference type="Proteomes" id="UP000179797">
    <property type="component" value="Unassembled WGS sequence"/>
</dbReference>
<dbReference type="Pfam" id="PF04542">
    <property type="entry name" value="Sigma70_r2"/>
    <property type="match status" value="1"/>
</dbReference>
<dbReference type="InterPro" id="IPR000943">
    <property type="entry name" value="RNA_pol_sigma70"/>
</dbReference>
<evidence type="ECO:0000313" key="8">
    <source>
        <dbReference type="Proteomes" id="UP000179797"/>
    </source>
</evidence>
<dbReference type="InterPro" id="IPR007627">
    <property type="entry name" value="RNA_pol_sigma70_r2"/>
</dbReference>
<dbReference type="STRING" id="915059.NH26_15655"/>